<dbReference type="Proteomes" id="UP000503820">
    <property type="component" value="Unassembled WGS sequence"/>
</dbReference>
<keyword evidence="2" id="KW-1185">Reference proteome</keyword>
<name>A0A7J0BS90_9BACT</name>
<accession>A0A7J0BS90</accession>
<reference evidence="1 2" key="1">
    <citation type="submission" date="2020-05" db="EMBL/GenBank/DDBJ databases">
        <title>Draft genome sequence of Desulfovibrio psychrotolerans JS1T.</title>
        <authorList>
            <person name="Ueno A."/>
            <person name="Tamazawa S."/>
            <person name="Tamamura S."/>
            <person name="Murakami T."/>
            <person name="Kiyama T."/>
            <person name="Inomata H."/>
            <person name="Amano Y."/>
            <person name="Miyakawa K."/>
            <person name="Tamaki H."/>
            <person name="Naganuma T."/>
            <person name="Kaneko K."/>
        </authorList>
    </citation>
    <scope>NUCLEOTIDE SEQUENCE [LARGE SCALE GENOMIC DNA]</scope>
    <source>
        <strain evidence="1 2">JS1</strain>
    </source>
</reference>
<organism evidence="1 2">
    <name type="scientific">Desulfovibrio psychrotolerans</name>
    <dbReference type="NCBI Taxonomy" id="415242"/>
    <lineage>
        <taxon>Bacteria</taxon>
        <taxon>Pseudomonadati</taxon>
        <taxon>Thermodesulfobacteriota</taxon>
        <taxon>Desulfovibrionia</taxon>
        <taxon>Desulfovibrionales</taxon>
        <taxon>Desulfovibrionaceae</taxon>
        <taxon>Desulfovibrio</taxon>
    </lineage>
</organism>
<dbReference type="SUPFAM" id="SSF47413">
    <property type="entry name" value="lambda repressor-like DNA-binding domains"/>
    <property type="match status" value="1"/>
</dbReference>
<protein>
    <submittedName>
        <fullName evidence="1">DNA-binding prophage protein</fullName>
    </submittedName>
</protein>
<evidence type="ECO:0000313" key="1">
    <source>
        <dbReference type="EMBL" id="GFM36540.1"/>
    </source>
</evidence>
<dbReference type="Pfam" id="PF21716">
    <property type="entry name" value="dnstrm_HI1420"/>
    <property type="match status" value="1"/>
</dbReference>
<evidence type="ECO:0000313" key="2">
    <source>
        <dbReference type="Proteomes" id="UP000503820"/>
    </source>
</evidence>
<proteinExistence type="predicted"/>
<dbReference type="PANTHER" id="PTHR40275:SF1">
    <property type="entry name" value="SSL7038 PROTEIN"/>
    <property type="match status" value="1"/>
</dbReference>
<dbReference type="GO" id="GO:0003677">
    <property type="term" value="F:DNA binding"/>
    <property type="evidence" value="ECO:0007669"/>
    <property type="project" value="UniProtKB-KW"/>
</dbReference>
<sequence>MNKPHVSHEEATVRSFRDDPEFAAEYLNAVLEDGTQEELMVALRRIAEAFGMKEVAEAAHLNPKTIYRTLSPAGNPELRSFQAILGAMGLRLAVTAKRRECHI</sequence>
<dbReference type="AlphaFoldDB" id="A0A7J0BS90"/>
<dbReference type="InterPro" id="IPR014057">
    <property type="entry name" value="HI1420"/>
</dbReference>
<dbReference type="PANTHER" id="PTHR40275">
    <property type="entry name" value="SSL7038 PROTEIN"/>
    <property type="match status" value="1"/>
</dbReference>
<dbReference type="RefSeq" id="WP_174409205.1">
    <property type="nucleotide sequence ID" value="NZ_BLVP01000006.1"/>
</dbReference>
<keyword evidence="1" id="KW-0238">DNA-binding</keyword>
<dbReference type="InterPro" id="IPR010982">
    <property type="entry name" value="Lambda_DNA-bd_dom_sf"/>
</dbReference>
<comment type="caution">
    <text evidence="1">The sequence shown here is derived from an EMBL/GenBank/DDBJ whole genome shotgun (WGS) entry which is preliminary data.</text>
</comment>
<gene>
    <name evidence="1" type="ORF">DSM19430T_12240</name>
</gene>
<dbReference type="NCBIfam" id="TIGR02684">
    <property type="entry name" value="dnstrm_HI1420"/>
    <property type="match status" value="1"/>
</dbReference>
<dbReference type="EMBL" id="BLVP01000006">
    <property type="protein sequence ID" value="GFM36540.1"/>
    <property type="molecule type" value="Genomic_DNA"/>
</dbReference>